<dbReference type="InterPro" id="IPR014344">
    <property type="entry name" value="XrtA_polysacc_deacetyl"/>
</dbReference>
<keyword evidence="3" id="KW-0378">Hydrolase</keyword>
<evidence type="ECO:0000259" key="2">
    <source>
        <dbReference type="PROSITE" id="PS51677"/>
    </source>
</evidence>
<comment type="caution">
    <text evidence="3">The sequence shown here is derived from an EMBL/GenBank/DDBJ whole genome shotgun (WGS) entry which is preliminary data.</text>
</comment>
<keyword evidence="3" id="KW-0624">Polysaccharide degradation</keyword>
<keyword evidence="3" id="KW-0326">Glycosidase</keyword>
<feature type="domain" description="NodB homology" evidence="2">
    <location>
        <begin position="49"/>
        <end position="325"/>
    </location>
</feature>
<dbReference type="EMBL" id="AAVT01000011">
    <property type="protein sequence ID" value="EAW30020.1"/>
    <property type="molecule type" value="Genomic_DNA"/>
</dbReference>
<keyword evidence="3" id="KW-0858">Xylan degradation</keyword>
<dbReference type="Pfam" id="PF01522">
    <property type="entry name" value="Polysacc_deac_1"/>
    <property type="match status" value="1"/>
</dbReference>
<dbReference type="InterPro" id="IPR022560">
    <property type="entry name" value="DUF3473"/>
</dbReference>
<dbReference type="InterPro" id="IPR011330">
    <property type="entry name" value="Glyco_hydro/deAcase_b/a-brl"/>
</dbReference>
<name>A0YGH9_9GAMM</name>
<proteinExistence type="predicted"/>
<feature type="compositionally biased region" description="Polar residues" evidence="1">
    <location>
        <begin position="14"/>
        <end position="26"/>
    </location>
</feature>
<dbReference type="InterPro" id="IPR045235">
    <property type="entry name" value="PuuE_HpPgdA-like"/>
</dbReference>
<dbReference type="STRING" id="247633.GP2143_01205"/>
<dbReference type="SUPFAM" id="SSF88713">
    <property type="entry name" value="Glycoside hydrolase/deacetylase"/>
    <property type="match status" value="1"/>
</dbReference>
<dbReference type="AlphaFoldDB" id="A0YGH9"/>
<dbReference type="GO" id="GO:0016798">
    <property type="term" value="F:hydrolase activity, acting on glycosyl bonds"/>
    <property type="evidence" value="ECO:0007669"/>
    <property type="project" value="UniProtKB-KW"/>
</dbReference>
<evidence type="ECO:0000313" key="4">
    <source>
        <dbReference type="Proteomes" id="UP000004931"/>
    </source>
</evidence>
<dbReference type="Pfam" id="PF11959">
    <property type="entry name" value="DUF3473"/>
    <property type="match status" value="1"/>
</dbReference>
<dbReference type="InterPro" id="IPR002509">
    <property type="entry name" value="NODB_dom"/>
</dbReference>
<dbReference type="GO" id="GO:0016810">
    <property type="term" value="F:hydrolase activity, acting on carbon-nitrogen (but not peptide) bonds"/>
    <property type="evidence" value="ECO:0007669"/>
    <property type="project" value="InterPro"/>
</dbReference>
<dbReference type="PANTHER" id="PTHR47561:SF1">
    <property type="entry name" value="POLYSACCHARIDE DEACETYLASE FAMILY PROTEIN (AFU_ORTHOLOGUE AFUA_6G05030)"/>
    <property type="match status" value="1"/>
</dbReference>
<accession>A0YGH9</accession>
<sequence>MNIEPPSEIRSEISADNGTNTDDTKTMSAASSTVTHAMTIDVEDYYHVAAFGNVIDPSDWPKWPSRVENNTQRLLALFDDSGIKATFFVLGWVAERYPELIKEIASQGHEIASHGYSHQLIYTQSQQTFRDETAKSKQILEDLIGTAVTGYRAASYSITQQSLWALDILGELGFTWDSSIFPVHHDRYGIASSPKKPYIINTHGNHKITEFPLTTAKLFGQSVPAAGGGYFRQYPYALSRWLFDRASEHSTVPQIFYLHPWEIDPDQPRIPGASAFSRFRHYTNLGRCEARLKQLLNDFDFSTVSNSLATTPATTLDIGKLSNER</sequence>
<dbReference type="NCBIfam" id="TIGR03006">
    <property type="entry name" value="pepcterm_polyde"/>
    <property type="match status" value="1"/>
</dbReference>
<dbReference type="CDD" id="cd10941">
    <property type="entry name" value="CE4_PuuE_HpPgdA_like_2"/>
    <property type="match status" value="1"/>
</dbReference>
<reference evidence="3 4" key="1">
    <citation type="journal article" date="2010" name="J. Bacteriol.">
        <title>Genome sequence of the oligotrophic marine Gammaproteobacterium HTCC2143, isolated from the Oregon Coast.</title>
        <authorList>
            <person name="Oh H.M."/>
            <person name="Kang I."/>
            <person name="Ferriera S."/>
            <person name="Giovannoni S.J."/>
            <person name="Cho J.C."/>
        </authorList>
    </citation>
    <scope>NUCLEOTIDE SEQUENCE [LARGE SCALE GENOMIC DNA]</scope>
    <source>
        <strain evidence="3 4">HTCC2143</strain>
    </source>
</reference>
<dbReference type="GO" id="GO:0045493">
    <property type="term" value="P:xylan catabolic process"/>
    <property type="evidence" value="ECO:0007669"/>
    <property type="project" value="UniProtKB-KW"/>
</dbReference>
<gene>
    <name evidence="3" type="ORF">GP2143_01205</name>
</gene>
<dbReference type="Gene3D" id="3.20.20.370">
    <property type="entry name" value="Glycoside hydrolase/deacetylase"/>
    <property type="match status" value="1"/>
</dbReference>
<keyword evidence="3" id="KW-0119">Carbohydrate metabolism</keyword>
<keyword evidence="4" id="KW-1185">Reference proteome</keyword>
<feature type="region of interest" description="Disordered" evidence="1">
    <location>
        <begin position="1"/>
        <end position="26"/>
    </location>
</feature>
<evidence type="ECO:0000313" key="3">
    <source>
        <dbReference type="EMBL" id="EAW30020.1"/>
    </source>
</evidence>
<dbReference type="eggNOG" id="COG0726">
    <property type="taxonomic scope" value="Bacteria"/>
</dbReference>
<dbReference type="PANTHER" id="PTHR47561">
    <property type="entry name" value="POLYSACCHARIDE DEACETYLASE FAMILY PROTEIN (AFU_ORTHOLOGUE AFUA_6G05030)"/>
    <property type="match status" value="1"/>
</dbReference>
<organism evidence="3 4">
    <name type="scientific">marine gamma proteobacterium HTCC2143</name>
    <dbReference type="NCBI Taxonomy" id="247633"/>
    <lineage>
        <taxon>Bacteria</taxon>
        <taxon>Pseudomonadati</taxon>
        <taxon>Pseudomonadota</taxon>
        <taxon>Gammaproteobacteria</taxon>
        <taxon>Cellvibrionales</taxon>
        <taxon>Spongiibacteraceae</taxon>
        <taxon>BD1-7 clade</taxon>
    </lineage>
</organism>
<protein>
    <submittedName>
        <fullName evidence="3">Predicted xylanase/chitin deacetylase</fullName>
    </submittedName>
</protein>
<dbReference type="Proteomes" id="UP000004931">
    <property type="component" value="Unassembled WGS sequence"/>
</dbReference>
<dbReference type="PROSITE" id="PS51677">
    <property type="entry name" value="NODB"/>
    <property type="match status" value="1"/>
</dbReference>
<evidence type="ECO:0000256" key="1">
    <source>
        <dbReference type="SAM" id="MobiDB-lite"/>
    </source>
</evidence>